<dbReference type="GO" id="GO:0004656">
    <property type="term" value="F:procollagen-proline 4-dioxygenase activity"/>
    <property type="evidence" value="ECO:0007669"/>
    <property type="project" value="TreeGrafter"/>
</dbReference>
<dbReference type="InterPro" id="IPR044862">
    <property type="entry name" value="Pro_4_hyd_alph_FE2OG_OXY"/>
</dbReference>
<feature type="domain" description="Fe2OG dioxygenase" evidence="7">
    <location>
        <begin position="158"/>
        <end position="261"/>
    </location>
</feature>
<evidence type="ECO:0000313" key="9">
    <source>
        <dbReference type="WBParaSite" id="jg9631.1"/>
    </source>
</evidence>
<dbReference type="WBParaSite" id="jg9631.1">
    <property type="protein sequence ID" value="jg9631.1"/>
    <property type="gene ID" value="jg9631"/>
</dbReference>
<dbReference type="AlphaFoldDB" id="A0A915ERD9"/>
<protein>
    <submittedName>
        <fullName evidence="9">Fe2OG dioxygenase domain-containing protein</fullName>
    </submittedName>
</protein>
<evidence type="ECO:0000313" key="8">
    <source>
        <dbReference type="Proteomes" id="UP000887574"/>
    </source>
</evidence>
<evidence type="ECO:0000256" key="2">
    <source>
        <dbReference type="ARBA" id="ARBA00022723"/>
    </source>
</evidence>
<keyword evidence="8" id="KW-1185">Reference proteome</keyword>
<keyword evidence="3" id="KW-0847">Vitamin C</keyword>
<keyword evidence="4" id="KW-0223">Dioxygenase</keyword>
<dbReference type="GO" id="GO:0005783">
    <property type="term" value="C:endoplasmic reticulum"/>
    <property type="evidence" value="ECO:0007669"/>
    <property type="project" value="TreeGrafter"/>
</dbReference>
<reference evidence="9" key="1">
    <citation type="submission" date="2022-11" db="UniProtKB">
        <authorList>
            <consortium name="WormBaseParasite"/>
        </authorList>
    </citation>
    <scope>IDENTIFICATION</scope>
</reference>
<dbReference type="GO" id="GO:0031418">
    <property type="term" value="F:L-ascorbic acid binding"/>
    <property type="evidence" value="ECO:0007669"/>
    <property type="project" value="UniProtKB-KW"/>
</dbReference>
<keyword evidence="2" id="KW-0479">Metal-binding</keyword>
<sequence length="319" mass="36815">MAFQHLHSFKILLSKASSCLFDDGFPDFEGKYHWTRNELNYCQTKDELFRGQVSDPRFQCFVHRMLLMHIKSEVLSIDPPVIKYHDLLGAQRNEEFLRETENITLNQAKIQVKDSLDRDIWQDSLVINGTFVSRHYSTSISNSFDFMQQRISAFNLEKAETLHIKRYRAGGHYSPHLDYLLVNPEPWMGNRIATFMVILKPAEAGGGTIFPNVGVNFKPRAGDAIIWLNSKPNYEVAQDSFHGACPVLSGVKVGVTIWIRSVGQELRLPCPLEENKPFDYNLLTHPKWSQRQFWTYTECSWRKGTKQCPTAKAKNVWAI</sequence>
<proteinExistence type="predicted"/>
<organism evidence="8 9">
    <name type="scientific">Ditylenchus dipsaci</name>
    <dbReference type="NCBI Taxonomy" id="166011"/>
    <lineage>
        <taxon>Eukaryota</taxon>
        <taxon>Metazoa</taxon>
        <taxon>Ecdysozoa</taxon>
        <taxon>Nematoda</taxon>
        <taxon>Chromadorea</taxon>
        <taxon>Rhabditida</taxon>
        <taxon>Tylenchina</taxon>
        <taxon>Tylenchomorpha</taxon>
        <taxon>Sphaerularioidea</taxon>
        <taxon>Anguinidae</taxon>
        <taxon>Anguininae</taxon>
        <taxon>Ditylenchus</taxon>
    </lineage>
</organism>
<name>A0A915ERD9_9BILA</name>
<accession>A0A915ERD9</accession>
<dbReference type="SMART" id="SM00702">
    <property type="entry name" value="P4Hc"/>
    <property type="match status" value="1"/>
</dbReference>
<evidence type="ECO:0000256" key="4">
    <source>
        <dbReference type="ARBA" id="ARBA00022964"/>
    </source>
</evidence>
<evidence type="ECO:0000256" key="3">
    <source>
        <dbReference type="ARBA" id="ARBA00022896"/>
    </source>
</evidence>
<keyword evidence="5" id="KW-0560">Oxidoreductase</keyword>
<dbReference type="InterPro" id="IPR045054">
    <property type="entry name" value="P4HA-like"/>
</dbReference>
<keyword evidence="6" id="KW-0408">Iron</keyword>
<dbReference type="Gene3D" id="2.60.120.620">
    <property type="entry name" value="q2cbj1_9rhob like domain"/>
    <property type="match status" value="1"/>
</dbReference>
<dbReference type="PANTHER" id="PTHR10869:SF244">
    <property type="entry name" value="PROLYL 4-HYDROXYLASE SUBUNIT ALPHA-2"/>
    <property type="match status" value="1"/>
</dbReference>
<dbReference type="GO" id="GO:0005506">
    <property type="term" value="F:iron ion binding"/>
    <property type="evidence" value="ECO:0007669"/>
    <property type="project" value="InterPro"/>
</dbReference>
<comment type="cofactor">
    <cofactor evidence="1">
        <name>L-ascorbate</name>
        <dbReference type="ChEBI" id="CHEBI:38290"/>
    </cofactor>
</comment>
<dbReference type="Proteomes" id="UP000887574">
    <property type="component" value="Unplaced"/>
</dbReference>
<dbReference type="Pfam" id="PF13640">
    <property type="entry name" value="2OG-FeII_Oxy_3"/>
    <property type="match status" value="1"/>
</dbReference>
<dbReference type="InterPro" id="IPR006620">
    <property type="entry name" value="Pro_4_hyd_alph"/>
</dbReference>
<dbReference type="InterPro" id="IPR005123">
    <property type="entry name" value="Oxoglu/Fe-dep_dioxygenase_dom"/>
</dbReference>
<evidence type="ECO:0000256" key="6">
    <source>
        <dbReference type="ARBA" id="ARBA00023004"/>
    </source>
</evidence>
<dbReference type="PANTHER" id="PTHR10869">
    <property type="entry name" value="PROLYL 4-HYDROXYLASE ALPHA SUBUNIT"/>
    <property type="match status" value="1"/>
</dbReference>
<evidence type="ECO:0000256" key="5">
    <source>
        <dbReference type="ARBA" id="ARBA00023002"/>
    </source>
</evidence>
<evidence type="ECO:0000259" key="7">
    <source>
        <dbReference type="PROSITE" id="PS51471"/>
    </source>
</evidence>
<dbReference type="PROSITE" id="PS51471">
    <property type="entry name" value="FE2OG_OXY"/>
    <property type="match status" value="1"/>
</dbReference>
<evidence type="ECO:0000256" key="1">
    <source>
        <dbReference type="ARBA" id="ARBA00001961"/>
    </source>
</evidence>